<keyword evidence="5" id="KW-0378">Hydrolase</keyword>
<dbReference type="GO" id="GO:0060055">
    <property type="term" value="P:angiogenesis involved in wound healing"/>
    <property type="evidence" value="ECO:0007669"/>
    <property type="project" value="TreeGrafter"/>
</dbReference>
<dbReference type="GO" id="GO:0016798">
    <property type="term" value="F:hydrolase activity, acting on glycosyl bonds"/>
    <property type="evidence" value="ECO:0007669"/>
    <property type="project" value="InterPro"/>
</dbReference>
<dbReference type="InterPro" id="IPR005199">
    <property type="entry name" value="Glyco_hydro_79"/>
</dbReference>
<keyword evidence="6" id="KW-0130">Cell adhesion</keyword>
<evidence type="ECO:0000256" key="6">
    <source>
        <dbReference type="ARBA" id="ARBA00022889"/>
    </source>
</evidence>
<evidence type="ECO:0000256" key="2">
    <source>
        <dbReference type="ARBA" id="ARBA00009800"/>
    </source>
</evidence>
<reference evidence="12" key="5">
    <citation type="submission" date="2025-09" db="UniProtKB">
        <authorList>
            <consortium name="Ensembl"/>
        </authorList>
    </citation>
    <scope>IDENTIFICATION</scope>
</reference>
<comment type="catalytic activity">
    <reaction evidence="9">
        <text>endohydrolysis of (1-&gt;4)-beta-D-glycosidic bonds of heparan sulfate chains in heparan sulfate proteoglycan.</text>
        <dbReference type="EC" id="3.2.1.166"/>
    </reaction>
</comment>
<dbReference type="EC" id="3.2.1.166" evidence="10"/>
<dbReference type="Pfam" id="PF03662">
    <property type="entry name" value="Glyco_hydro_79n"/>
    <property type="match status" value="1"/>
</dbReference>
<dbReference type="GO" id="GO:0007160">
    <property type="term" value="P:cell-matrix adhesion"/>
    <property type="evidence" value="ECO:0007669"/>
    <property type="project" value="TreeGrafter"/>
</dbReference>
<reference evidence="13" key="1">
    <citation type="journal article" date="2006" name="Science">
        <title>Ancient noncoding elements conserved in the human genome.</title>
        <authorList>
            <person name="Venkatesh B."/>
            <person name="Kirkness E.F."/>
            <person name="Loh Y.H."/>
            <person name="Halpern A.L."/>
            <person name="Lee A.P."/>
            <person name="Johnson J."/>
            <person name="Dandona N."/>
            <person name="Viswanathan L.D."/>
            <person name="Tay A."/>
            <person name="Venter J.C."/>
            <person name="Strausberg R.L."/>
            <person name="Brenner S."/>
        </authorList>
    </citation>
    <scope>NUCLEOTIDE SEQUENCE [LARGE SCALE GENOMIC DNA]</scope>
</reference>
<dbReference type="PANTHER" id="PTHR46145">
    <property type="entry name" value="HEPARANASE"/>
    <property type="match status" value="1"/>
</dbReference>
<evidence type="ECO:0000256" key="1">
    <source>
        <dbReference type="ARBA" id="ARBA00004613"/>
    </source>
</evidence>
<evidence type="ECO:0000256" key="8">
    <source>
        <dbReference type="ARBA" id="ARBA00023180"/>
    </source>
</evidence>
<comment type="similarity">
    <text evidence="2">Belongs to the glycosyl hydrolase 79 family.</text>
</comment>
<evidence type="ECO:0000256" key="7">
    <source>
        <dbReference type="ARBA" id="ARBA00023157"/>
    </source>
</evidence>
<reference evidence="12" key="4">
    <citation type="submission" date="2025-08" db="UniProtKB">
        <authorList>
            <consortium name="Ensembl"/>
        </authorList>
    </citation>
    <scope>IDENTIFICATION</scope>
</reference>
<dbReference type="AlphaFoldDB" id="A0A4W3JI07"/>
<keyword evidence="13" id="KW-1185">Reference proteome</keyword>
<dbReference type="GO" id="GO:0016020">
    <property type="term" value="C:membrane"/>
    <property type="evidence" value="ECO:0007669"/>
    <property type="project" value="InterPro"/>
</dbReference>
<evidence type="ECO:0000256" key="4">
    <source>
        <dbReference type="ARBA" id="ARBA00022729"/>
    </source>
</evidence>
<organism evidence="12 13">
    <name type="scientific">Callorhinchus milii</name>
    <name type="common">Ghost shark</name>
    <dbReference type="NCBI Taxonomy" id="7868"/>
    <lineage>
        <taxon>Eukaryota</taxon>
        <taxon>Metazoa</taxon>
        <taxon>Chordata</taxon>
        <taxon>Craniata</taxon>
        <taxon>Vertebrata</taxon>
        <taxon>Chondrichthyes</taxon>
        <taxon>Holocephali</taxon>
        <taxon>Chimaeriformes</taxon>
        <taxon>Callorhinchidae</taxon>
        <taxon>Callorhinchus</taxon>
    </lineage>
</organism>
<keyword evidence="3" id="KW-0964">Secreted</keyword>
<dbReference type="InterPro" id="IPR017853">
    <property type="entry name" value="GH"/>
</dbReference>
<keyword evidence="8" id="KW-0325">Glycoprotein</keyword>
<keyword evidence="4" id="KW-0732">Signal</keyword>
<protein>
    <recommendedName>
        <fullName evidence="11">Heparanase</fullName>
        <ecNumber evidence="10">3.2.1.166</ecNumber>
    </recommendedName>
</protein>
<gene>
    <name evidence="12" type="primary">hpse</name>
</gene>
<keyword evidence="7" id="KW-1015">Disulfide bond</keyword>
<evidence type="ECO:0000256" key="10">
    <source>
        <dbReference type="ARBA" id="ARBA00039100"/>
    </source>
</evidence>
<proteinExistence type="inferred from homology"/>
<dbReference type="GO" id="GO:0031012">
    <property type="term" value="C:extracellular matrix"/>
    <property type="evidence" value="ECO:0007669"/>
    <property type="project" value="TreeGrafter"/>
</dbReference>
<comment type="subcellular location">
    <subcellularLocation>
        <location evidence="1">Secreted</location>
    </subcellularLocation>
</comment>
<accession>A0A4W3JI07</accession>
<dbReference type="Ensembl" id="ENSCMIT00000032311.1">
    <property type="protein sequence ID" value="ENSCMIP00000031825.1"/>
    <property type="gene ID" value="ENSCMIG00000013622.1"/>
</dbReference>
<dbReference type="GO" id="GO:0005615">
    <property type="term" value="C:extracellular space"/>
    <property type="evidence" value="ECO:0007669"/>
    <property type="project" value="TreeGrafter"/>
</dbReference>
<sequence length="485" mass="54471">MNVLFYNVDLFYNSRSQKLMTLARGLSPGYVRFGGTRADFVLFEPSNRSLTPREDGESIDAQGNCPKPISFEDEEYLKYVLTSQEPFVLREQFQNDFKNITISGRSIDILHSFANCSGLHLIFGLNALLRKKHAWDSSNAQELLKYCASKQYNVSWELGNEPNSFRKKAHIKIQGSQLGKDFQHLYKLLKTYSAFSNTGIYGPDIGQPRRNKIVNLLKGLVTDCATTFLFFPSYYVNGRNTSLKDFLSPAILDSLRPKVKEVFQVVAKTVAGKKVWLGETSSAFGGGAPDLSNKYVAGFMWLDKLGLSAKLGIDVVVRQALFGAGYYQLLDKHLNPLPDYWLSLIYKKIVGTEVLDVNIVQSDEADDGKLRVYMHCTKKNSEAYGNGSVTMFAINLSDKDKYLCLCESLCNKTIQQFLLEPGDRKAGLYSQSVRLNDEVLSMVDRETLPVIRGKQLAPGSIIRLPGFSYAFYVIQDAKAPACQRN</sequence>
<evidence type="ECO:0000256" key="11">
    <source>
        <dbReference type="ARBA" id="ARBA00040414"/>
    </source>
</evidence>
<reference evidence="13" key="2">
    <citation type="journal article" date="2007" name="PLoS Biol.">
        <title>Survey sequencing and comparative analysis of the elephant shark (Callorhinchus milii) genome.</title>
        <authorList>
            <person name="Venkatesh B."/>
            <person name="Kirkness E.F."/>
            <person name="Loh Y.H."/>
            <person name="Halpern A.L."/>
            <person name="Lee A.P."/>
            <person name="Johnson J."/>
            <person name="Dandona N."/>
            <person name="Viswanathan L.D."/>
            <person name="Tay A."/>
            <person name="Venter J.C."/>
            <person name="Strausberg R.L."/>
            <person name="Brenner S."/>
        </authorList>
    </citation>
    <scope>NUCLEOTIDE SEQUENCE [LARGE SCALE GENOMIC DNA]</scope>
</reference>
<dbReference type="PANTHER" id="PTHR46145:SF3">
    <property type="entry name" value="HEPARANASE"/>
    <property type="match status" value="1"/>
</dbReference>
<evidence type="ECO:0000256" key="3">
    <source>
        <dbReference type="ARBA" id="ARBA00022525"/>
    </source>
</evidence>
<dbReference type="SUPFAM" id="SSF51445">
    <property type="entry name" value="(Trans)glycosidases"/>
    <property type="match status" value="1"/>
</dbReference>
<evidence type="ECO:0000256" key="5">
    <source>
        <dbReference type="ARBA" id="ARBA00022801"/>
    </source>
</evidence>
<dbReference type="Gene3D" id="3.20.20.80">
    <property type="entry name" value="Glycosidases"/>
    <property type="match status" value="1"/>
</dbReference>
<name>A0A4W3JI07_CALMI</name>
<reference evidence="13" key="3">
    <citation type="journal article" date="2014" name="Nature">
        <title>Elephant shark genome provides unique insights into gnathostome evolution.</title>
        <authorList>
            <consortium name="International Elephant Shark Genome Sequencing Consortium"/>
            <person name="Venkatesh B."/>
            <person name="Lee A.P."/>
            <person name="Ravi V."/>
            <person name="Maurya A.K."/>
            <person name="Lian M.M."/>
            <person name="Swann J.B."/>
            <person name="Ohta Y."/>
            <person name="Flajnik M.F."/>
            <person name="Sutoh Y."/>
            <person name="Kasahara M."/>
            <person name="Hoon S."/>
            <person name="Gangu V."/>
            <person name="Roy S.W."/>
            <person name="Irimia M."/>
            <person name="Korzh V."/>
            <person name="Kondrychyn I."/>
            <person name="Lim Z.W."/>
            <person name="Tay B.H."/>
            <person name="Tohari S."/>
            <person name="Kong K.W."/>
            <person name="Ho S."/>
            <person name="Lorente-Galdos B."/>
            <person name="Quilez J."/>
            <person name="Marques-Bonet T."/>
            <person name="Raney B.J."/>
            <person name="Ingham P.W."/>
            <person name="Tay A."/>
            <person name="Hillier L.W."/>
            <person name="Minx P."/>
            <person name="Boehm T."/>
            <person name="Wilson R.K."/>
            <person name="Brenner S."/>
            <person name="Warren W.C."/>
        </authorList>
    </citation>
    <scope>NUCLEOTIDE SEQUENCE [LARGE SCALE GENOMIC DNA]</scope>
</reference>
<evidence type="ECO:0000313" key="13">
    <source>
        <dbReference type="Proteomes" id="UP000314986"/>
    </source>
</evidence>
<dbReference type="Proteomes" id="UP000314986">
    <property type="component" value="Unassembled WGS sequence"/>
</dbReference>
<evidence type="ECO:0000313" key="12">
    <source>
        <dbReference type="Ensembl" id="ENSCMIP00000031825.1"/>
    </source>
</evidence>
<dbReference type="GeneTree" id="ENSGT00390000004874"/>
<evidence type="ECO:0000256" key="9">
    <source>
        <dbReference type="ARBA" id="ARBA00036917"/>
    </source>
</evidence>